<organism evidence="8 9">
    <name type="scientific">Massilimicrobiota timonensis</name>
    <dbReference type="NCBI Taxonomy" id="1776392"/>
    <lineage>
        <taxon>Bacteria</taxon>
        <taxon>Bacillati</taxon>
        <taxon>Bacillota</taxon>
        <taxon>Erysipelotrichia</taxon>
        <taxon>Erysipelotrichales</taxon>
        <taxon>Erysipelotrichaceae</taxon>
        <taxon>Massilimicrobiota</taxon>
    </lineage>
</organism>
<feature type="transmembrane region" description="Helical" evidence="7">
    <location>
        <begin position="173"/>
        <end position="195"/>
    </location>
</feature>
<keyword evidence="9" id="KW-1185">Reference proteome</keyword>
<feature type="transmembrane region" description="Helical" evidence="7">
    <location>
        <begin position="251"/>
        <end position="270"/>
    </location>
</feature>
<evidence type="ECO:0000313" key="8">
    <source>
        <dbReference type="EMBL" id="MDM8194773.1"/>
    </source>
</evidence>
<gene>
    <name evidence="8" type="ORF">QUV98_00325</name>
</gene>
<dbReference type="PIRSF" id="PIRSF006603">
    <property type="entry name" value="DinF"/>
    <property type="match status" value="1"/>
</dbReference>
<protein>
    <submittedName>
        <fullName evidence="8">MATE family efflux transporter</fullName>
    </submittedName>
</protein>
<evidence type="ECO:0000256" key="1">
    <source>
        <dbReference type="ARBA" id="ARBA00004651"/>
    </source>
</evidence>
<proteinExistence type="predicted"/>
<dbReference type="InterPro" id="IPR052031">
    <property type="entry name" value="Membrane_Transporter-Flippase"/>
</dbReference>
<feature type="transmembrane region" description="Helical" evidence="7">
    <location>
        <begin position="290"/>
        <end position="308"/>
    </location>
</feature>
<feature type="transmembrane region" description="Helical" evidence="7">
    <location>
        <begin position="328"/>
        <end position="353"/>
    </location>
</feature>
<dbReference type="PANTHER" id="PTHR43549:SF3">
    <property type="entry name" value="MULTIDRUG RESISTANCE PROTEIN YPNP-RELATED"/>
    <property type="match status" value="1"/>
</dbReference>
<feature type="transmembrane region" description="Helical" evidence="7">
    <location>
        <begin position="21"/>
        <end position="39"/>
    </location>
</feature>
<evidence type="ECO:0000256" key="5">
    <source>
        <dbReference type="ARBA" id="ARBA00022989"/>
    </source>
</evidence>
<dbReference type="InterPro" id="IPR048279">
    <property type="entry name" value="MdtK-like"/>
</dbReference>
<keyword evidence="4 7" id="KW-0812">Transmembrane</keyword>
<reference evidence="9" key="1">
    <citation type="submission" date="2023-06" db="EMBL/GenBank/DDBJ databases">
        <title>Identification and characterization of horizontal gene transfer across gut microbiota members of farm animals based on homology search.</title>
        <authorList>
            <person name="Zeman M."/>
            <person name="Kubasova T."/>
            <person name="Jahodarova E."/>
            <person name="Nykrynova M."/>
            <person name="Rychlik I."/>
        </authorList>
    </citation>
    <scope>NUCLEOTIDE SEQUENCE [LARGE SCALE GENOMIC DNA]</scope>
    <source>
        <strain evidence="9">ET341</strain>
    </source>
</reference>
<evidence type="ECO:0000256" key="6">
    <source>
        <dbReference type="ARBA" id="ARBA00023136"/>
    </source>
</evidence>
<comment type="subcellular location">
    <subcellularLocation>
        <location evidence="1">Cell membrane</location>
        <topology evidence="1">Multi-pass membrane protein</topology>
    </subcellularLocation>
</comment>
<evidence type="ECO:0000256" key="4">
    <source>
        <dbReference type="ARBA" id="ARBA00022692"/>
    </source>
</evidence>
<keyword evidence="3" id="KW-1003">Cell membrane</keyword>
<accession>A0ABT7UF50</accession>
<dbReference type="Pfam" id="PF01554">
    <property type="entry name" value="MatE"/>
    <property type="match status" value="2"/>
</dbReference>
<sequence>MEGAKRKSFFQADVDLIHGPIFQSLITFALPLLVSNVFQQLYNTVDTMVVGNYLGDVSLAAIGSCTSIYDLLVGFALGIGNGLAIVTARSFGSQNRELLKKSVASSIVIGLIVSIALTTIGMICLHPLLELLNTPVDIIQEAYSYISVIVLFIVVMFAYNLCAGLMRAIGNSVMPLVFLIVSSLLNIVLDIFFITQLNMGIQGAAVATVISQGVSVILCIIYIFKKTQILLPSKKHFAVDKELYKELLGQGFSMGFMSSIVSAGSVILQYGINNLGYLIIAGHTAARKLYMFFNMPFTAMALAISTFVSQNRGANQRERIQKAMKYAYIYDVVMAAIVTIIILLFGSSLVKLISGSSESVVLDNGTLYLTIVGPFYAVLGVLMQTRYALQGLGQKLLPLISSIIEFVGKIIFVFIFIPQFQYMAVIFCEPVIWCVMCIQLVYSLYTNPYMRGIKED</sequence>
<dbReference type="NCBIfam" id="TIGR00797">
    <property type="entry name" value="matE"/>
    <property type="match status" value="1"/>
</dbReference>
<keyword evidence="2" id="KW-0813">Transport</keyword>
<evidence type="ECO:0000256" key="2">
    <source>
        <dbReference type="ARBA" id="ARBA00022448"/>
    </source>
</evidence>
<dbReference type="InterPro" id="IPR002528">
    <property type="entry name" value="MATE_fam"/>
</dbReference>
<dbReference type="Proteomes" id="UP001529275">
    <property type="component" value="Unassembled WGS sequence"/>
</dbReference>
<feature type="transmembrane region" description="Helical" evidence="7">
    <location>
        <begin position="201"/>
        <end position="224"/>
    </location>
</feature>
<dbReference type="CDD" id="cd13138">
    <property type="entry name" value="MATE_yoeA_like"/>
    <property type="match status" value="1"/>
</dbReference>
<comment type="caution">
    <text evidence="8">The sequence shown here is derived from an EMBL/GenBank/DDBJ whole genome shotgun (WGS) entry which is preliminary data.</text>
</comment>
<dbReference type="PANTHER" id="PTHR43549">
    <property type="entry name" value="MULTIDRUG RESISTANCE PROTEIN YPNP-RELATED"/>
    <property type="match status" value="1"/>
</dbReference>
<name>A0ABT7UF50_9FIRM</name>
<evidence type="ECO:0000313" key="9">
    <source>
        <dbReference type="Proteomes" id="UP001529275"/>
    </source>
</evidence>
<evidence type="ECO:0000256" key="7">
    <source>
        <dbReference type="SAM" id="Phobius"/>
    </source>
</evidence>
<feature type="transmembrane region" description="Helical" evidence="7">
    <location>
        <begin position="396"/>
        <end position="417"/>
    </location>
</feature>
<feature type="transmembrane region" description="Helical" evidence="7">
    <location>
        <begin position="107"/>
        <end position="128"/>
    </location>
</feature>
<dbReference type="RefSeq" id="WP_289526991.1">
    <property type="nucleotide sequence ID" value="NZ_JAUDCK010000001.1"/>
</dbReference>
<dbReference type="EMBL" id="JAUDCK010000001">
    <property type="protein sequence ID" value="MDM8194773.1"/>
    <property type="molecule type" value="Genomic_DNA"/>
</dbReference>
<evidence type="ECO:0000256" key="3">
    <source>
        <dbReference type="ARBA" id="ARBA00022475"/>
    </source>
</evidence>
<feature type="transmembrane region" description="Helical" evidence="7">
    <location>
        <begin position="143"/>
        <end position="161"/>
    </location>
</feature>
<keyword evidence="5 7" id="KW-1133">Transmembrane helix</keyword>
<keyword evidence="6 7" id="KW-0472">Membrane</keyword>
<feature type="transmembrane region" description="Helical" evidence="7">
    <location>
        <begin position="423"/>
        <end position="445"/>
    </location>
</feature>
<feature type="transmembrane region" description="Helical" evidence="7">
    <location>
        <begin position="365"/>
        <end position="384"/>
    </location>
</feature>
<feature type="transmembrane region" description="Helical" evidence="7">
    <location>
        <begin position="59"/>
        <end position="86"/>
    </location>
</feature>